<protein>
    <submittedName>
        <fullName evidence="1">Uncharacterized protein</fullName>
    </submittedName>
</protein>
<dbReference type="EMBL" id="BK016101">
    <property type="protein sequence ID" value="DAF94968.1"/>
    <property type="molecule type" value="Genomic_DNA"/>
</dbReference>
<name>A0A8S5UKG4_9VIRU</name>
<organism evidence="1">
    <name type="scientific">Inoviridae sp. ct4fI15</name>
    <dbReference type="NCBI Taxonomy" id="2825776"/>
    <lineage>
        <taxon>Viruses</taxon>
        <taxon>Monodnaviria</taxon>
        <taxon>Loebvirae</taxon>
        <taxon>Hofneiviricota</taxon>
        <taxon>Faserviricetes</taxon>
        <taxon>Tubulavirales</taxon>
        <taxon>Inoviridae</taxon>
    </lineage>
</organism>
<evidence type="ECO:0000313" key="1">
    <source>
        <dbReference type="EMBL" id="DAF94968.1"/>
    </source>
</evidence>
<proteinExistence type="predicted"/>
<sequence length="42" mass="5039">MKYIVDFFTKIADVITAIVDFVIDLFKGLINFFTEIHSRFFY</sequence>
<reference evidence="1" key="1">
    <citation type="journal article" date="2021" name="Proc. Natl. Acad. Sci. U.S.A.">
        <title>A Catalog of Tens of Thousands of Viruses from Human Metagenomes Reveals Hidden Associations with Chronic Diseases.</title>
        <authorList>
            <person name="Tisza M.J."/>
            <person name="Buck C.B."/>
        </authorList>
    </citation>
    <scope>NUCLEOTIDE SEQUENCE</scope>
    <source>
        <strain evidence="1">Ct4fI15</strain>
    </source>
</reference>
<accession>A0A8S5UKG4</accession>